<dbReference type="EMBL" id="NVLK01000040">
    <property type="protein sequence ID" value="PEC20561.1"/>
    <property type="molecule type" value="Genomic_DNA"/>
</dbReference>
<protein>
    <submittedName>
        <fullName evidence="1">Uncharacterized protein</fullName>
    </submittedName>
</protein>
<sequence length="109" mass="11818">MSDIQSQLKLATKKVELLKALAEVEAPEAELRKGGMFRTVDLAANVASPRDCQYSCFECSELAYEPNEELARNASPALLASMKAELKTTLAVEAQEAALQKGTQDDDKA</sequence>
<accession>A0A2A7HUA2</accession>
<comment type="caution">
    <text evidence="1">The sequence shown here is derived from an EMBL/GenBank/DDBJ whole genome shotgun (WGS) entry which is preliminary data.</text>
</comment>
<evidence type="ECO:0000313" key="1">
    <source>
        <dbReference type="EMBL" id="PEC20561.1"/>
    </source>
</evidence>
<evidence type="ECO:0000313" key="2">
    <source>
        <dbReference type="Proteomes" id="UP000220006"/>
    </source>
</evidence>
<proteinExistence type="predicted"/>
<dbReference type="Proteomes" id="UP000220006">
    <property type="component" value="Unassembled WGS sequence"/>
</dbReference>
<dbReference type="RefSeq" id="WP_097905050.1">
    <property type="nucleotide sequence ID" value="NZ_NVLK01000040.1"/>
</dbReference>
<gene>
    <name evidence="1" type="ORF">COM96_18810</name>
</gene>
<reference evidence="1 2" key="1">
    <citation type="submission" date="2017-09" db="EMBL/GenBank/DDBJ databases">
        <title>Large-scale bioinformatics analysis of Bacillus genomes uncovers conserved roles of natural products in bacterial physiology.</title>
        <authorList>
            <consortium name="Agbiome Team Llc"/>
            <person name="Bleich R.M."/>
            <person name="Grubbs K.J."/>
            <person name="Santa Maria K.C."/>
            <person name="Allen S.E."/>
            <person name="Farag S."/>
            <person name="Shank E.A."/>
            <person name="Bowers A."/>
        </authorList>
    </citation>
    <scope>NUCLEOTIDE SEQUENCE [LARGE SCALE GENOMIC DNA]</scope>
    <source>
        <strain evidence="1 2">AFS096845</strain>
    </source>
</reference>
<organism evidence="1 2">
    <name type="scientific">Bacillus cereus</name>
    <dbReference type="NCBI Taxonomy" id="1396"/>
    <lineage>
        <taxon>Bacteria</taxon>
        <taxon>Bacillati</taxon>
        <taxon>Bacillota</taxon>
        <taxon>Bacilli</taxon>
        <taxon>Bacillales</taxon>
        <taxon>Bacillaceae</taxon>
        <taxon>Bacillus</taxon>
        <taxon>Bacillus cereus group</taxon>
    </lineage>
</organism>
<name>A0A2A7HUA2_BACCE</name>
<dbReference type="AlphaFoldDB" id="A0A2A7HUA2"/>